<dbReference type="Gene3D" id="3.10.50.40">
    <property type="match status" value="1"/>
</dbReference>
<name>A0A2D0NJ70_FLAN2</name>
<dbReference type="OrthoDB" id="9814548at2"/>
<evidence type="ECO:0000259" key="7">
    <source>
        <dbReference type="PROSITE" id="PS50059"/>
    </source>
</evidence>
<dbReference type="AlphaFoldDB" id="A0A2D0NJ70"/>
<dbReference type="FunFam" id="3.10.50.40:FF:000006">
    <property type="entry name" value="Peptidyl-prolyl cis-trans isomerase"/>
    <property type="match status" value="1"/>
</dbReference>
<evidence type="ECO:0000256" key="3">
    <source>
        <dbReference type="ARBA" id="ARBA00023235"/>
    </source>
</evidence>
<organism evidence="8 9">
    <name type="scientific">Flavilitoribacter nigricans (strain ATCC 23147 / DSM 23189 / NBRC 102662 / NCIMB 1420 / SS-2)</name>
    <name type="common">Lewinella nigricans</name>
    <dbReference type="NCBI Taxonomy" id="1122177"/>
    <lineage>
        <taxon>Bacteria</taxon>
        <taxon>Pseudomonadati</taxon>
        <taxon>Bacteroidota</taxon>
        <taxon>Saprospiria</taxon>
        <taxon>Saprospirales</taxon>
        <taxon>Lewinellaceae</taxon>
        <taxon>Flavilitoribacter</taxon>
    </lineage>
</organism>
<keyword evidence="2 4" id="KW-0697">Rotamase</keyword>
<proteinExistence type="inferred from homology"/>
<dbReference type="InterPro" id="IPR046357">
    <property type="entry name" value="PPIase_dom_sf"/>
</dbReference>
<dbReference type="PANTHER" id="PTHR45779">
    <property type="entry name" value="PEPTIDYLPROLYL ISOMERASE"/>
    <property type="match status" value="1"/>
</dbReference>
<sequence length="300" mass="32707">MHQLMRLFTLVVLAATLVLTSCQQDSAMQTASDGTEFKIQKSTGSPKIQPGQYVYYHAQRRKGEEVESRSRDLGDPQIFQIPAEDNPNSETALLEDVLTSMGVGDSATIYLRLDTLPTKPPGFEEEDVMYFDLVVVDVKEQAEFDAEQEEKRAAAEADAAVFRERAEPVIQETKNIVAQYAAGELGDKVQRTNTGLGYMIVEEGTGASPTVGKQVSVQYVGTLTDGTLFDNSFERGQAITFPLGVGRVIPGWDEGIALLKEGGSGYLFIPHQLGYGEAGSPPVIPANAELVFYVELIKAF</sequence>
<dbReference type="Proteomes" id="UP000223913">
    <property type="component" value="Unassembled WGS sequence"/>
</dbReference>
<gene>
    <name evidence="8" type="ORF">CRP01_01105</name>
</gene>
<dbReference type="EMBL" id="PDUD01000001">
    <property type="protein sequence ID" value="PHN08541.1"/>
    <property type="molecule type" value="Genomic_DNA"/>
</dbReference>
<feature type="domain" description="PPIase FKBP-type" evidence="7">
    <location>
        <begin position="212"/>
        <end position="300"/>
    </location>
</feature>
<dbReference type="SUPFAM" id="SSF54534">
    <property type="entry name" value="FKBP-like"/>
    <property type="match status" value="1"/>
</dbReference>
<evidence type="ECO:0000256" key="5">
    <source>
        <dbReference type="RuleBase" id="RU003915"/>
    </source>
</evidence>
<reference evidence="8 9" key="1">
    <citation type="submission" date="2017-10" db="EMBL/GenBank/DDBJ databases">
        <title>The draft genome sequence of Lewinella nigricans NBRC 102662.</title>
        <authorList>
            <person name="Wang K."/>
        </authorList>
    </citation>
    <scope>NUCLEOTIDE SEQUENCE [LARGE SCALE GENOMIC DNA]</scope>
    <source>
        <strain evidence="8 9">NBRC 102662</strain>
    </source>
</reference>
<keyword evidence="6" id="KW-0732">Signal</keyword>
<accession>A0A2D0NJ70</accession>
<evidence type="ECO:0000256" key="6">
    <source>
        <dbReference type="SAM" id="SignalP"/>
    </source>
</evidence>
<feature type="signal peptide" evidence="6">
    <location>
        <begin position="1"/>
        <end position="27"/>
    </location>
</feature>
<evidence type="ECO:0000256" key="4">
    <source>
        <dbReference type="PROSITE-ProRule" id="PRU00277"/>
    </source>
</evidence>
<evidence type="ECO:0000256" key="1">
    <source>
        <dbReference type="ARBA" id="ARBA00000971"/>
    </source>
</evidence>
<protein>
    <recommendedName>
        <fullName evidence="5">Peptidyl-prolyl cis-trans isomerase</fullName>
        <ecNumber evidence="5">5.2.1.8</ecNumber>
    </recommendedName>
</protein>
<dbReference type="PANTHER" id="PTHR45779:SF7">
    <property type="entry name" value="PEPTIDYLPROLYL ISOMERASE"/>
    <property type="match status" value="1"/>
</dbReference>
<dbReference type="PROSITE" id="PS50059">
    <property type="entry name" value="FKBP_PPIASE"/>
    <property type="match status" value="1"/>
</dbReference>
<dbReference type="PROSITE" id="PS51257">
    <property type="entry name" value="PROKAR_LIPOPROTEIN"/>
    <property type="match status" value="1"/>
</dbReference>
<dbReference type="InterPro" id="IPR044609">
    <property type="entry name" value="FKBP2/11"/>
</dbReference>
<dbReference type="Pfam" id="PF00254">
    <property type="entry name" value="FKBP_C"/>
    <property type="match status" value="1"/>
</dbReference>
<evidence type="ECO:0000313" key="8">
    <source>
        <dbReference type="EMBL" id="PHN08541.1"/>
    </source>
</evidence>
<dbReference type="RefSeq" id="WP_099148132.1">
    <property type="nucleotide sequence ID" value="NZ_PDUD01000001.1"/>
</dbReference>
<evidence type="ECO:0000256" key="2">
    <source>
        <dbReference type="ARBA" id="ARBA00023110"/>
    </source>
</evidence>
<keyword evidence="9" id="KW-1185">Reference proteome</keyword>
<comment type="catalytic activity">
    <reaction evidence="1 4 5">
        <text>[protein]-peptidylproline (omega=180) = [protein]-peptidylproline (omega=0)</text>
        <dbReference type="Rhea" id="RHEA:16237"/>
        <dbReference type="Rhea" id="RHEA-COMP:10747"/>
        <dbReference type="Rhea" id="RHEA-COMP:10748"/>
        <dbReference type="ChEBI" id="CHEBI:83833"/>
        <dbReference type="ChEBI" id="CHEBI:83834"/>
        <dbReference type="EC" id="5.2.1.8"/>
    </reaction>
</comment>
<dbReference type="EC" id="5.2.1.8" evidence="5"/>
<comment type="caution">
    <text evidence="8">The sequence shown here is derived from an EMBL/GenBank/DDBJ whole genome shotgun (WGS) entry which is preliminary data.</text>
</comment>
<dbReference type="GO" id="GO:0003755">
    <property type="term" value="F:peptidyl-prolyl cis-trans isomerase activity"/>
    <property type="evidence" value="ECO:0007669"/>
    <property type="project" value="UniProtKB-UniRule"/>
</dbReference>
<keyword evidence="3 4" id="KW-0413">Isomerase</keyword>
<comment type="similarity">
    <text evidence="5">Belongs to the FKBP-type PPIase family.</text>
</comment>
<feature type="chain" id="PRO_5013084602" description="Peptidyl-prolyl cis-trans isomerase" evidence="6">
    <location>
        <begin position="28"/>
        <end position="300"/>
    </location>
</feature>
<evidence type="ECO:0000313" key="9">
    <source>
        <dbReference type="Proteomes" id="UP000223913"/>
    </source>
</evidence>
<dbReference type="InterPro" id="IPR001179">
    <property type="entry name" value="PPIase_FKBP_dom"/>
</dbReference>